<proteinExistence type="predicted"/>
<dbReference type="Pfam" id="PF23528">
    <property type="entry name" value="Microp_apicomplexa_15"/>
    <property type="match status" value="1"/>
</dbReference>
<reference evidence="3" key="2">
    <citation type="journal article" date="2020" name="Data Brief">
        <title>Transcriptome dataset of Babesia bovis life stages within vertebrate and invertebrate hosts.</title>
        <authorList>
            <person name="Ueti M.W."/>
            <person name="Johnson W.C."/>
            <person name="Kappmeyer L.S."/>
            <person name="Herndon D.R."/>
            <person name="Mousel M.R."/>
            <person name="Reif K.E."/>
            <person name="Taus N.S."/>
            <person name="Ifeonu O.O."/>
            <person name="Silva J.C."/>
            <person name="Suarez C.E."/>
            <person name="Brayton K.A."/>
        </authorList>
    </citation>
    <scope>NUCLEOTIDE SEQUENCE [LARGE SCALE GENOMIC DNA]</scope>
</reference>
<gene>
    <name evidence="2" type="ORF">BBOV_III005860</name>
</gene>
<evidence type="ECO:0000313" key="3">
    <source>
        <dbReference type="Proteomes" id="UP000002173"/>
    </source>
</evidence>
<dbReference type="Proteomes" id="UP000002173">
    <property type="component" value="Unassembled WGS sequence"/>
</dbReference>
<evidence type="ECO:0000259" key="1">
    <source>
        <dbReference type="Pfam" id="PF23528"/>
    </source>
</evidence>
<organism evidence="2 3">
    <name type="scientific">Babesia bovis</name>
    <dbReference type="NCBI Taxonomy" id="5865"/>
    <lineage>
        <taxon>Eukaryota</taxon>
        <taxon>Sar</taxon>
        <taxon>Alveolata</taxon>
        <taxon>Apicomplexa</taxon>
        <taxon>Aconoidasida</taxon>
        <taxon>Piroplasmida</taxon>
        <taxon>Babesiidae</taxon>
        <taxon>Babesia</taxon>
    </lineage>
</organism>
<feature type="domain" description="Microprotein" evidence="1">
    <location>
        <begin position="112"/>
        <end position="150"/>
    </location>
</feature>
<dbReference type="InterPro" id="IPR056354">
    <property type="entry name" value="Microp_dom_apicomplexa_5"/>
</dbReference>
<dbReference type="VEuPathDB" id="PiroplasmaDB:BBOV_III005860"/>
<reference evidence="2 3" key="1">
    <citation type="journal article" date="2007" name="PLoS Pathog.">
        <title>Genome sequence of Babesia bovis and comparative analysis of apicomplexan hemoprotozoa.</title>
        <authorList>
            <person name="Brayton K.A."/>
            <person name="Lau A.O.T."/>
            <person name="Herndon D.R."/>
            <person name="Hannick L."/>
            <person name="Kappmeyer L.S."/>
            <person name="Berens S.J."/>
            <person name="Bidwell S.L."/>
            <person name="Brown W.C."/>
            <person name="Crabtree J."/>
            <person name="Fadrosh D."/>
            <person name="Feldblum T."/>
            <person name="Forberger H.A."/>
            <person name="Haas B.J."/>
            <person name="Howell J.M."/>
            <person name="Khouri H."/>
            <person name="Koo H."/>
            <person name="Mann D.J."/>
            <person name="Norimine J."/>
            <person name="Paulsen I.T."/>
            <person name="Radune D."/>
            <person name="Ren Q."/>
            <person name="Smith R.K. Jr."/>
            <person name="Suarez C.E."/>
            <person name="White O."/>
            <person name="Wortman J.R."/>
            <person name="Knowles D.P. Jr."/>
            <person name="McElwain T.F."/>
            <person name="Nene V.M."/>
        </authorList>
    </citation>
    <scope>NUCLEOTIDE SEQUENCE [LARGE SCALE GENOMIC DNA]</scope>
    <source>
        <strain evidence="2">T2Bo</strain>
    </source>
</reference>
<accession>A7ANL4</accession>
<dbReference type="KEGG" id="bbo:BBOV_III005860"/>
<evidence type="ECO:0000313" key="2">
    <source>
        <dbReference type="EMBL" id="EDO08148.1"/>
    </source>
</evidence>
<dbReference type="AlphaFoldDB" id="A7ANL4"/>
<comment type="caution">
    <text evidence="2">The sequence shown here is derived from an EMBL/GenBank/DDBJ whole genome shotgun (WGS) entry which is preliminary data.</text>
</comment>
<name>A7ANL4_BABBO</name>
<protein>
    <submittedName>
        <fullName evidence="2">Spherical Body Protein 2 truncated copy 6 (SBP2)</fullName>
    </submittedName>
</protein>
<reference evidence="3" key="3">
    <citation type="journal article" date="2021" name="Int. J. Parasitol.">
        <title>Comparative analysis of gene expression between Babesia bovis blood stages and kinetes allowed by improved genome annotation.</title>
        <authorList>
            <person name="Ueti M.W."/>
            <person name="Johnson W.C."/>
            <person name="Kappmeyer L.S."/>
            <person name="Herndon D.R."/>
            <person name="Mousel M.R."/>
            <person name="Reif K.E."/>
            <person name="Taus N.S."/>
            <person name="Ifeonu O.O."/>
            <person name="Silva J.C."/>
            <person name="Suarez C.E."/>
            <person name="Brayton K.A."/>
        </authorList>
    </citation>
    <scope>NUCLEOTIDE SEQUENCE [LARGE SCALE GENOMIC DNA]</scope>
</reference>
<sequence>MEVARRNNGFRKVAKWIAGALVVAGAATGGVDGGLLSFVKNAVLGNKEATTFDPDHIGFVSSTGKTYTNEDIAKLVDPTFVYDQYVESIENDSAMDEEFQRRMDAKRYSMWLIDEIVQRLPEDLANEAAPYVSFDSMPEDLAARVNQQVYDAVLPYLSDELVVEVSKYDSVDKIPKETVYDVAAFMASQQFQEVFGDIIPKEFAEKALKFLSKYKFLTKIGKKLVAMYEGMNKSKRMADD</sequence>
<dbReference type="GeneID" id="5479966"/>
<keyword evidence="3" id="KW-1185">Reference proteome</keyword>
<dbReference type="EMBL" id="AAXT01000001">
    <property type="protein sequence ID" value="EDO08148.1"/>
    <property type="molecule type" value="Genomic_DNA"/>
</dbReference>
<dbReference type="RefSeq" id="XP_001611716.1">
    <property type="nucleotide sequence ID" value="XM_001611666.1"/>
</dbReference>
<dbReference type="InParanoid" id="A7ANL4"/>